<protein>
    <submittedName>
        <fullName evidence="1">Uncharacterized protein</fullName>
    </submittedName>
</protein>
<evidence type="ECO:0000313" key="1">
    <source>
        <dbReference type="EMBL" id="AMJ77577.1"/>
    </source>
</evidence>
<sequence length="64" mass="7411">MSATKFRFTEQAIEKLSGSEKRARYYGSQVLGLIIDVLPSNKKTFRVLCLVLTTIMAEWWSLKR</sequence>
<proteinExistence type="predicted"/>
<accession>A0AAC8XHU9</accession>
<evidence type="ECO:0000313" key="2">
    <source>
        <dbReference type="Proteomes" id="UP000061468"/>
    </source>
</evidence>
<dbReference type="RefSeq" id="WP_012517417.1">
    <property type="nucleotide sequence ID" value="NZ_CAKMLI010000012.1"/>
</dbReference>
<dbReference type="Proteomes" id="UP000061468">
    <property type="component" value="Chromosome"/>
</dbReference>
<organism evidence="1 2">
    <name type="scientific">Alteromonas mediterranea</name>
    <dbReference type="NCBI Taxonomy" id="314275"/>
    <lineage>
        <taxon>Bacteria</taxon>
        <taxon>Pseudomonadati</taxon>
        <taxon>Pseudomonadota</taxon>
        <taxon>Gammaproteobacteria</taxon>
        <taxon>Alteromonadales</taxon>
        <taxon>Alteromonadaceae</taxon>
        <taxon>Alteromonas/Salinimonas group</taxon>
        <taxon>Alteromonas</taxon>
    </lineage>
</organism>
<dbReference type="AlphaFoldDB" id="A0AAC8XHU9"/>
<gene>
    <name evidence="1" type="ORF">AV942_04240</name>
</gene>
<name>A0AAC8XHU9_9ALTE</name>
<dbReference type="EMBL" id="CP013928">
    <property type="protein sequence ID" value="AMJ77577.1"/>
    <property type="molecule type" value="Genomic_DNA"/>
</dbReference>
<reference evidence="1 2" key="1">
    <citation type="submission" date="2015-12" db="EMBL/GenBank/DDBJ databases">
        <title>Intraspecies pangenome expansion in the marine bacterium Alteromonas.</title>
        <authorList>
            <person name="Lopez-Perez M."/>
            <person name="Rodriguez-Valera F."/>
        </authorList>
    </citation>
    <scope>NUCLEOTIDE SEQUENCE [LARGE SCALE GENOMIC DNA]</scope>
    <source>
        <strain evidence="1 2">UM8</strain>
    </source>
</reference>